<name>A0A420IAB9_9PEZI</name>
<protein>
    <submittedName>
        <fullName evidence="1">Uncharacterized protein</fullName>
    </submittedName>
</protein>
<dbReference type="EMBL" id="MCBR01009992">
    <property type="protein sequence ID" value="RKF71473.1"/>
    <property type="molecule type" value="Genomic_DNA"/>
</dbReference>
<accession>A0A420IAB9</accession>
<gene>
    <name evidence="1" type="ORF">GcC1_099009</name>
</gene>
<organism evidence="1 2">
    <name type="scientific">Golovinomyces cichoracearum</name>
    <dbReference type="NCBI Taxonomy" id="62708"/>
    <lineage>
        <taxon>Eukaryota</taxon>
        <taxon>Fungi</taxon>
        <taxon>Dikarya</taxon>
        <taxon>Ascomycota</taxon>
        <taxon>Pezizomycotina</taxon>
        <taxon>Leotiomycetes</taxon>
        <taxon>Erysiphales</taxon>
        <taxon>Erysiphaceae</taxon>
        <taxon>Golovinomyces</taxon>
    </lineage>
</organism>
<evidence type="ECO:0000313" key="2">
    <source>
        <dbReference type="Proteomes" id="UP000285405"/>
    </source>
</evidence>
<dbReference type="AlphaFoldDB" id="A0A420IAB9"/>
<dbReference type="Proteomes" id="UP000285405">
    <property type="component" value="Unassembled WGS sequence"/>
</dbReference>
<evidence type="ECO:0000313" key="1">
    <source>
        <dbReference type="EMBL" id="RKF71473.1"/>
    </source>
</evidence>
<reference evidence="1 2" key="1">
    <citation type="journal article" date="2018" name="BMC Genomics">
        <title>Comparative genome analyses reveal sequence features reflecting distinct modes of host-adaptation between dicot and monocot powdery mildew.</title>
        <authorList>
            <person name="Wu Y."/>
            <person name="Ma X."/>
            <person name="Pan Z."/>
            <person name="Kale S.D."/>
            <person name="Song Y."/>
            <person name="King H."/>
            <person name="Zhang Q."/>
            <person name="Presley C."/>
            <person name="Deng X."/>
            <person name="Wei C.I."/>
            <person name="Xiao S."/>
        </authorList>
    </citation>
    <scope>NUCLEOTIDE SEQUENCE [LARGE SCALE GENOMIC DNA]</scope>
    <source>
        <strain evidence="1">UCSC1</strain>
    </source>
</reference>
<comment type="caution">
    <text evidence="1">The sequence shown here is derived from an EMBL/GenBank/DDBJ whole genome shotgun (WGS) entry which is preliminary data.</text>
</comment>
<sequence length="224" mass="25793">MVHRIPKEYQQELLNLPSQWTSSQGWKWKESCTPHATFDENTMFGSAQCSSKGQAVTGTKAHFFAEKLCISCDVQRASSINSTQPPPILVLQVPLVVCAPSSPRESWITLIEKLMNLEEHLNLGRSLLNYTDVPGKYTKYLDTEISEFLSQFESILPPKDERFCQPPLEWTESKKAFLQSVQIWYTKLSKFLLEYQNLLRNNEERKSNLCIEAIKTQKKCQQKA</sequence>
<proteinExistence type="predicted"/>
<dbReference type="OrthoDB" id="1922539at2759"/>